<evidence type="ECO:0008006" key="4">
    <source>
        <dbReference type="Google" id="ProtNLM"/>
    </source>
</evidence>
<dbReference type="OrthoDB" id="2375961at2"/>
<proteinExistence type="predicted"/>
<dbReference type="InterPro" id="IPR021297">
    <property type="entry name" value="YlqD"/>
</dbReference>
<keyword evidence="1" id="KW-0175">Coiled coil</keyword>
<feature type="coiled-coil region" evidence="1">
    <location>
        <begin position="15"/>
        <end position="49"/>
    </location>
</feature>
<comment type="caution">
    <text evidence="2">The sequence shown here is derived from an EMBL/GenBank/DDBJ whole genome shotgun (WGS) entry which is preliminary data.</text>
</comment>
<gene>
    <name evidence="2" type="ORF">JCM9140_137</name>
</gene>
<protein>
    <recommendedName>
        <fullName evidence="4">YlqD protein</fullName>
    </recommendedName>
</protein>
<organism evidence="2 3">
    <name type="scientific">Halalkalibacter wakoensis JCM 9140</name>
    <dbReference type="NCBI Taxonomy" id="1236970"/>
    <lineage>
        <taxon>Bacteria</taxon>
        <taxon>Bacillati</taxon>
        <taxon>Bacillota</taxon>
        <taxon>Bacilli</taxon>
        <taxon>Bacillales</taxon>
        <taxon>Bacillaceae</taxon>
        <taxon>Halalkalibacter</taxon>
    </lineage>
</organism>
<dbReference type="EMBL" id="BAUT01000001">
    <property type="protein sequence ID" value="GAE24225.1"/>
    <property type="molecule type" value="Genomic_DNA"/>
</dbReference>
<dbReference type="Gene3D" id="6.10.140.1110">
    <property type="match status" value="1"/>
</dbReference>
<dbReference type="RefSeq" id="WP_034740897.1">
    <property type="nucleotide sequence ID" value="NZ_BAUT01000001.1"/>
</dbReference>
<dbReference type="STRING" id="1236970.JCM9140_137"/>
<sequence length="137" mass="15972">MKLLRDVVIKQVLTKKRKAKMIQELQGKLQQVNREIEQLKFHLHKATKESGNKHDQQEIRARYMKDIKNREAKASSILFKVKQMETLTEGIELSEGTVSSIIEVRKGDPWPEMHQPAEIVVKDGIIEEIRESRNVDE</sequence>
<reference evidence="2" key="1">
    <citation type="journal article" date="2014" name="Genome Announc.">
        <title>Draft Genome Sequences of Three Alkaliphilic Bacillus Strains, Bacillus wakoensis JCM 9140T, Bacillus akibai JCM 9157T, and Bacillus hemicellulosilyticus JCM 9152T.</title>
        <authorList>
            <person name="Yuki M."/>
            <person name="Oshima K."/>
            <person name="Suda W."/>
            <person name="Oshida Y."/>
            <person name="Kitamura K."/>
            <person name="Iida T."/>
            <person name="Hattori M."/>
            <person name="Ohkuma M."/>
        </authorList>
    </citation>
    <scope>NUCLEOTIDE SEQUENCE [LARGE SCALE GENOMIC DNA]</scope>
    <source>
        <strain evidence="2">JCM 9140</strain>
    </source>
</reference>
<evidence type="ECO:0000256" key="1">
    <source>
        <dbReference type="SAM" id="Coils"/>
    </source>
</evidence>
<accession>W4PX05</accession>
<keyword evidence="3" id="KW-1185">Reference proteome</keyword>
<evidence type="ECO:0000313" key="3">
    <source>
        <dbReference type="Proteomes" id="UP000018890"/>
    </source>
</evidence>
<dbReference type="AlphaFoldDB" id="W4PX05"/>
<name>W4PX05_9BACI</name>
<evidence type="ECO:0000313" key="2">
    <source>
        <dbReference type="EMBL" id="GAE24225.1"/>
    </source>
</evidence>
<dbReference type="Proteomes" id="UP000018890">
    <property type="component" value="Unassembled WGS sequence"/>
</dbReference>
<dbReference type="Pfam" id="PF11068">
    <property type="entry name" value="YlqD"/>
    <property type="match status" value="1"/>
</dbReference>